<dbReference type="Gene3D" id="1.20.1250.20">
    <property type="entry name" value="MFS general substrate transporter like domains"/>
    <property type="match status" value="1"/>
</dbReference>
<dbReference type="InterPro" id="IPR020846">
    <property type="entry name" value="MFS_dom"/>
</dbReference>
<comment type="subcellular location">
    <subcellularLocation>
        <location evidence="1">Cell membrane</location>
        <topology evidence="1">Multi-pass membrane protein</topology>
    </subcellularLocation>
</comment>
<dbReference type="GO" id="GO:0005886">
    <property type="term" value="C:plasma membrane"/>
    <property type="evidence" value="ECO:0007669"/>
    <property type="project" value="UniProtKB-SubCell"/>
</dbReference>
<protein>
    <submittedName>
        <fullName evidence="8">Oxalate</fullName>
    </submittedName>
</protein>
<dbReference type="PROSITE" id="PS50850">
    <property type="entry name" value="MFS"/>
    <property type="match status" value="1"/>
</dbReference>
<proteinExistence type="predicted"/>
<keyword evidence="3 6" id="KW-0812">Transmembrane</keyword>
<evidence type="ECO:0000313" key="9">
    <source>
        <dbReference type="Proteomes" id="UP000018890"/>
    </source>
</evidence>
<evidence type="ECO:0000259" key="7">
    <source>
        <dbReference type="PROSITE" id="PS50850"/>
    </source>
</evidence>
<keyword evidence="2" id="KW-0813">Transport</keyword>
<dbReference type="EMBL" id="BAUT01000027">
    <property type="protein sequence ID" value="GAE26558.1"/>
    <property type="molecule type" value="Genomic_DNA"/>
</dbReference>
<accession>W4Q4C5</accession>
<evidence type="ECO:0000256" key="2">
    <source>
        <dbReference type="ARBA" id="ARBA00022448"/>
    </source>
</evidence>
<name>W4Q4C5_9BACI</name>
<dbReference type="InterPro" id="IPR011701">
    <property type="entry name" value="MFS"/>
</dbReference>
<organism evidence="8 9">
    <name type="scientific">Halalkalibacter wakoensis JCM 9140</name>
    <dbReference type="NCBI Taxonomy" id="1236970"/>
    <lineage>
        <taxon>Bacteria</taxon>
        <taxon>Bacillati</taxon>
        <taxon>Bacillota</taxon>
        <taxon>Bacilli</taxon>
        <taxon>Bacillales</taxon>
        <taxon>Bacillaceae</taxon>
        <taxon>Halalkalibacter</taxon>
    </lineage>
</organism>
<feature type="domain" description="Major facilitator superfamily (MFS) profile" evidence="7">
    <location>
        <begin position="1"/>
        <end position="99"/>
    </location>
</feature>
<sequence length="113" mass="12399">MPLTTNAILFTILILFVVSCYGGGFSNLPAFVGDLFGTKQLGAIHGYLLTTWSLGGVFGPILVTQIRERADSYVPVFYVFLALIVFAFVISILLKLDIKKSEKEAKQQEHAVS</sequence>
<dbReference type="InterPro" id="IPR036259">
    <property type="entry name" value="MFS_trans_sf"/>
</dbReference>
<keyword evidence="4 6" id="KW-1133">Transmembrane helix</keyword>
<evidence type="ECO:0000256" key="6">
    <source>
        <dbReference type="SAM" id="Phobius"/>
    </source>
</evidence>
<dbReference type="SUPFAM" id="SSF103473">
    <property type="entry name" value="MFS general substrate transporter"/>
    <property type="match status" value="1"/>
</dbReference>
<dbReference type="AlphaFoldDB" id="W4Q4C5"/>
<evidence type="ECO:0000256" key="5">
    <source>
        <dbReference type="ARBA" id="ARBA00023136"/>
    </source>
</evidence>
<evidence type="ECO:0000256" key="1">
    <source>
        <dbReference type="ARBA" id="ARBA00004651"/>
    </source>
</evidence>
<comment type="caution">
    <text evidence="8">The sequence shown here is derived from an EMBL/GenBank/DDBJ whole genome shotgun (WGS) entry which is preliminary data.</text>
</comment>
<dbReference type="GO" id="GO:0022857">
    <property type="term" value="F:transmembrane transporter activity"/>
    <property type="evidence" value="ECO:0007669"/>
    <property type="project" value="InterPro"/>
</dbReference>
<keyword evidence="5 6" id="KW-0472">Membrane</keyword>
<gene>
    <name evidence="8" type="ORF">JCM9140_2638</name>
</gene>
<evidence type="ECO:0000256" key="3">
    <source>
        <dbReference type="ARBA" id="ARBA00022692"/>
    </source>
</evidence>
<keyword evidence="9" id="KW-1185">Reference proteome</keyword>
<dbReference type="STRING" id="1236970.JCM9140_2638"/>
<feature type="transmembrane region" description="Helical" evidence="6">
    <location>
        <begin position="46"/>
        <end position="64"/>
    </location>
</feature>
<feature type="transmembrane region" description="Helical" evidence="6">
    <location>
        <begin position="76"/>
        <end position="94"/>
    </location>
</feature>
<dbReference type="Pfam" id="PF07690">
    <property type="entry name" value="MFS_1"/>
    <property type="match status" value="1"/>
</dbReference>
<reference evidence="8" key="1">
    <citation type="journal article" date="2014" name="Genome Announc.">
        <title>Draft Genome Sequences of Three Alkaliphilic Bacillus Strains, Bacillus wakoensis JCM 9140T, Bacillus akibai JCM 9157T, and Bacillus hemicellulosilyticus JCM 9152T.</title>
        <authorList>
            <person name="Yuki M."/>
            <person name="Oshima K."/>
            <person name="Suda W."/>
            <person name="Oshida Y."/>
            <person name="Kitamura K."/>
            <person name="Iida T."/>
            <person name="Hattori M."/>
            <person name="Ohkuma M."/>
        </authorList>
    </citation>
    <scope>NUCLEOTIDE SEQUENCE [LARGE SCALE GENOMIC DNA]</scope>
    <source>
        <strain evidence="8">JCM 9140</strain>
    </source>
</reference>
<evidence type="ECO:0000313" key="8">
    <source>
        <dbReference type="EMBL" id="GAE26558.1"/>
    </source>
</evidence>
<evidence type="ECO:0000256" key="4">
    <source>
        <dbReference type="ARBA" id="ARBA00022989"/>
    </source>
</evidence>
<dbReference type="Proteomes" id="UP000018890">
    <property type="component" value="Unassembled WGS sequence"/>
</dbReference>